<feature type="non-terminal residue" evidence="1">
    <location>
        <position position="1"/>
    </location>
</feature>
<sequence length="161" mass="18524">SLLDLFPTVKAGVLLDIARHDFEPSDLYKLDSKYRDKAERSILDLSGGTITLRRTTTKDYPSFNSLFPPLTVYFQILLAFAASSNNAYLTFQVGRASMAYLRQLEIFHEEYQWSAVLAYHMEFHHLRLREMANGDYGGWARIDTELQAQHLVGRERSRTGT</sequence>
<keyword evidence="2" id="KW-1185">Reference proteome</keyword>
<feature type="non-terminal residue" evidence="1">
    <location>
        <position position="161"/>
    </location>
</feature>
<dbReference type="eggNOG" id="ENOG502R18J">
    <property type="taxonomic scope" value="Eukaryota"/>
</dbReference>
<evidence type="ECO:0000313" key="2">
    <source>
        <dbReference type="Proteomes" id="UP000015241"/>
    </source>
</evidence>
<dbReference type="AlphaFoldDB" id="S8ENU2"/>
<name>S8ENU2_FOMSC</name>
<gene>
    <name evidence="1" type="ORF">FOMPIDRAFT_1092138</name>
</gene>
<dbReference type="HOGENOM" id="CLU_107229_0_0_1"/>
<evidence type="ECO:0000313" key="1">
    <source>
        <dbReference type="EMBL" id="EPT05788.1"/>
    </source>
</evidence>
<dbReference type="STRING" id="743788.S8ENU2"/>
<accession>S8ENU2</accession>
<dbReference type="InParanoid" id="S8ENU2"/>
<dbReference type="Proteomes" id="UP000015241">
    <property type="component" value="Unassembled WGS sequence"/>
</dbReference>
<dbReference type="OrthoDB" id="2744000at2759"/>
<organism evidence="1 2">
    <name type="scientific">Fomitopsis schrenkii</name>
    <name type="common">Brown rot fungus</name>
    <dbReference type="NCBI Taxonomy" id="2126942"/>
    <lineage>
        <taxon>Eukaryota</taxon>
        <taxon>Fungi</taxon>
        <taxon>Dikarya</taxon>
        <taxon>Basidiomycota</taxon>
        <taxon>Agaricomycotina</taxon>
        <taxon>Agaricomycetes</taxon>
        <taxon>Polyporales</taxon>
        <taxon>Fomitopsis</taxon>
    </lineage>
</organism>
<protein>
    <submittedName>
        <fullName evidence="1">Uncharacterized protein</fullName>
    </submittedName>
</protein>
<proteinExistence type="predicted"/>
<dbReference type="EMBL" id="KE504123">
    <property type="protein sequence ID" value="EPT05788.1"/>
    <property type="molecule type" value="Genomic_DNA"/>
</dbReference>
<reference evidence="1 2" key="1">
    <citation type="journal article" date="2012" name="Science">
        <title>The Paleozoic origin of enzymatic lignin decomposition reconstructed from 31 fungal genomes.</title>
        <authorList>
            <person name="Floudas D."/>
            <person name="Binder M."/>
            <person name="Riley R."/>
            <person name="Barry K."/>
            <person name="Blanchette R.A."/>
            <person name="Henrissat B."/>
            <person name="Martinez A.T."/>
            <person name="Otillar R."/>
            <person name="Spatafora J.W."/>
            <person name="Yadav J.S."/>
            <person name="Aerts A."/>
            <person name="Benoit I."/>
            <person name="Boyd A."/>
            <person name="Carlson A."/>
            <person name="Copeland A."/>
            <person name="Coutinho P.M."/>
            <person name="de Vries R.P."/>
            <person name="Ferreira P."/>
            <person name="Findley K."/>
            <person name="Foster B."/>
            <person name="Gaskell J."/>
            <person name="Glotzer D."/>
            <person name="Gorecki P."/>
            <person name="Heitman J."/>
            <person name="Hesse C."/>
            <person name="Hori C."/>
            <person name="Igarashi K."/>
            <person name="Jurgens J.A."/>
            <person name="Kallen N."/>
            <person name="Kersten P."/>
            <person name="Kohler A."/>
            <person name="Kuees U."/>
            <person name="Kumar T.K.A."/>
            <person name="Kuo A."/>
            <person name="LaButti K."/>
            <person name="Larrondo L.F."/>
            <person name="Lindquist E."/>
            <person name="Ling A."/>
            <person name="Lombard V."/>
            <person name="Lucas S."/>
            <person name="Lundell T."/>
            <person name="Martin R."/>
            <person name="McLaughlin D.J."/>
            <person name="Morgenstern I."/>
            <person name="Morin E."/>
            <person name="Murat C."/>
            <person name="Nagy L.G."/>
            <person name="Nolan M."/>
            <person name="Ohm R.A."/>
            <person name="Patyshakuliyeva A."/>
            <person name="Rokas A."/>
            <person name="Ruiz-Duenas F.J."/>
            <person name="Sabat G."/>
            <person name="Salamov A."/>
            <person name="Samejima M."/>
            <person name="Schmutz J."/>
            <person name="Slot J.C."/>
            <person name="St John F."/>
            <person name="Stenlid J."/>
            <person name="Sun H."/>
            <person name="Sun S."/>
            <person name="Syed K."/>
            <person name="Tsang A."/>
            <person name="Wiebenga A."/>
            <person name="Young D."/>
            <person name="Pisabarro A."/>
            <person name="Eastwood D.C."/>
            <person name="Martin F."/>
            <person name="Cullen D."/>
            <person name="Grigoriev I.V."/>
            <person name="Hibbett D.S."/>
        </authorList>
    </citation>
    <scope>NUCLEOTIDE SEQUENCE</scope>
    <source>
        <strain evidence="2">FP-58527</strain>
    </source>
</reference>